<keyword evidence="1" id="KW-0732">Signal</keyword>
<dbReference type="Proteomes" id="UP000787625">
    <property type="component" value="Unassembled WGS sequence"/>
</dbReference>
<gene>
    <name evidence="2" type="ORF">IAA93_03695</name>
</gene>
<protein>
    <recommendedName>
        <fullName evidence="4">Outer membrane protein beta-barrel domain-containing protein</fullName>
    </recommendedName>
</protein>
<sequence length="239" mass="26666">MKKLILTLAATAVVTAAVAQDREARLPVQRPERGSISTEIQFNPFDQGGHTFSLDGIKARFFFTDRDALRAKIGFGLTTDKFKTEFGDASYDKRRMGNVSVALGYERHFPVAQRIDFYVGGQFEFAKHFAKTKGRVGDQEFEIDNAAVEVSDLTDPFAALSEDNRGSSSFSFAVLGGMDIYIYRGLYLGTELGFDFSASRFDKVKFSAPGYPERQTGDTARKLDIGFYIEPTIRLGYTF</sequence>
<accession>A0A9D2UI70</accession>
<dbReference type="Gene3D" id="2.40.160.20">
    <property type="match status" value="1"/>
</dbReference>
<evidence type="ECO:0000313" key="3">
    <source>
        <dbReference type="Proteomes" id="UP000787625"/>
    </source>
</evidence>
<organism evidence="2 3">
    <name type="scientific">Candidatus Avibacteroides avistercoris</name>
    <dbReference type="NCBI Taxonomy" id="2840690"/>
    <lineage>
        <taxon>Bacteria</taxon>
        <taxon>Pseudomonadati</taxon>
        <taxon>Bacteroidota</taxon>
        <taxon>Bacteroidia</taxon>
        <taxon>Bacteroidales</taxon>
        <taxon>Bacteroidaceae</taxon>
        <taxon>Bacteroidaceae incertae sedis</taxon>
        <taxon>Candidatus Avibacteroides</taxon>
    </lineage>
</organism>
<evidence type="ECO:0008006" key="4">
    <source>
        <dbReference type="Google" id="ProtNLM"/>
    </source>
</evidence>
<dbReference type="AlphaFoldDB" id="A0A9D2UI70"/>
<proteinExistence type="predicted"/>
<feature type="signal peptide" evidence="1">
    <location>
        <begin position="1"/>
        <end position="19"/>
    </location>
</feature>
<name>A0A9D2UI70_9BACT</name>
<dbReference type="EMBL" id="DWUP01000074">
    <property type="protein sequence ID" value="HJD52814.1"/>
    <property type="molecule type" value="Genomic_DNA"/>
</dbReference>
<feature type="chain" id="PRO_5039019678" description="Outer membrane protein beta-barrel domain-containing protein" evidence="1">
    <location>
        <begin position="20"/>
        <end position="239"/>
    </location>
</feature>
<comment type="caution">
    <text evidence="2">The sequence shown here is derived from an EMBL/GenBank/DDBJ whole genome shotgun (WGS) entry which is preliminary data.</text>
</comment>
<evidence type="ECO:0000256" key="1">
    <source>
        <dbReference type="SAM" id="SignalP"/>
    </source>
</evidence>
<reference evidence="2" key="1">
    <citation type="journal article" date="2021" name="PeerJ">
        <title>Extensive microbial diversity within the chicken gut microbiome revealed by metagenomics and culture.</title>
        <authorList>
            <person name="Gilroy R."/>
            <person name="Ravi A."/>
            <person name="Getino M."/>
            <person name="Pursley I."/>
            <person name="Horton D.L."/>
            <person name="Alikhan N.F."/>
            <person name="Baker D."/>
            <person name="Gharbi K."/>
            <person name="Hall N."/>
            <person name="Watson M."/>
            <person name="Adriaenssens E.M."/>
            <person name="Foster-Nyarko E."/>
            <person name="Jarju S."/>
            <person name="Secka A."/>
            <person name="Antonio M."/>
            <person name="Oren A."/>
            <person name="Chaudhuri R.R."/>
            <person name="La Ragione R."/>
            <person name="Hildebrand F."/>
            <person name="Pallen M.J."/>
        </authorList>
    </citation>
    <scope>NUCLEOTIDE SEQUENCE</scope>
    <source>
        <strain evidence="2">MalCec1-1739</strain>
    </source>
</reference>
<evidence type="ECO:0000313" key="2">
    <source>
        <dbReference type="EMBL" id="HJD52814.1"/>
    </source>
</evidence>
<reference evidence="2" key="2">
    <citation type="submission" date="2021-04" db="EMBL/GenBank/DDBJ databases">
        <authorList>
            <person name="Gilroy R."/>
        </authorList>
    </citation>
    <scope>NUCLEOTIDE SEQUENCE</scope>
    <source>
        <strain evidence="2">MalCec1-1739</strain>
    </source>
</reference>